<gene>
    <name evidence="2" type="ORF">F511_40974</name>
</gene>
<dbReference type="Proteomes" id="UP000250235">
    <property type="component" value="Unassembled WGS sequence"/>
</dbReference>
<dbReference type="EMBL" id="KQ998223">
    <property type="protein sequence ID" value="KZV43045.1"/>
    <property type="molecule type" value="Genomic_DNA"/>
</dbReference>
<evidence type="ECO:0000313" key="3">
    <source>
        <dbReference type="Proteomes" id="UP000250235"/>
    </source>
</evidence>
<name>A0A2Z7C836_9LAMI</name>
<accession>A0A2Z7C836</accession>
<feature type="region of interest" description="Disordered" evidence="1">
    <location>
        <begin position="1"/>
        <end position="30"/>
    </location>
</feature>
<evidence type="ECO:0000256" key="1">
    <source>
        <dbReference type="SAM" id="MobiDB-lite"/>
    </source>
</evidence>
<sequence length="81" mass="8588">MSATTKHSSEGAGSVSGKAPPMLKSDDARERILGHIPRYDSREDFKAEARTPELCTCSSVALALDDVGSVDGEVLGTRVPR</sequence>
<keyword evidence="3" id="KW-1185">Reference proteome</keyword>
<protein>
    <submittedName>
        <fullName evidence="2">Uncharacterized protein</fullName>
    </submittedName>
</protein>
<proteinExistence type="predicted"/>
<reference evidence="2 3" key="1">
    <citation type="journal article" date="2015" name="Proc. Natl. Acad. Sci. U.S.A.">
        <title>The resurrection genome of Boea hygrometrica: A blueprint for survival of dehydration.</title>
        <authorList>
            <person name="Xiao L."/>
            <person name="Yang G."/>
            <person name="Zhang L."/>
            <person name="Yang X."/>
            <person name="Zhao S."/>
            <person name="Ji Z."/>
            <person name="Zhou Q."/>
            <person name="Hu M."/>
            <person name="Wang Y."/>
            <person name="Chen M."/>
            <person name="Xu Y."/>
            <person name="Jin H."/>
            <person name="Xiao X."/>
            <person name="Hu G."/>
            <person name="Bao F."/>
            <person name="Hu Y."/>
            <person name="Wan P."/>
            <person name="Li L."/>
            <person name="Deng X."/>
            <person name="Kuang T."/>
            <person name="Xiang C."/>
            <person name="Zhu J.K."/>
            <person name="Oliver M.J."/>
            <person name="He Y."/>
        </authorList>
    </citation>
    <scope>NUCLEOTIDE SEQUENCE [LARGE SCALE GENOMIC DNA]</scope>
    <source>
        <strain evidence="3">cv. XS01</strain>
    </source>
</reference>
<dbReference type="AlphaFoldDB" id="A0A2Z7C836"/>
<organism evidence="2 3">
    <name type="scientific">Dorcoceras hygrometricum</name>
    <dbReference type="NCBI Taxonomy" id="472368"/>
    <lineage>
        <taxon>Eukaryota</taxon>
        <taxon>Viridiplantae</taxon>
        <taxon>Streptophyta</taxon>
        <taxon>Embryophyta</taxon>
        <taxon>Tracheophyta</taxon>
        <taxon>Spermatophyta</taxon>
        <taxon>Magnoliopsida</taxon>
        <taxon>eudicotyledons</taxon>
        <taxon>Gunneridae</taxon>
        <taxon>Pentapetalae</taxon>
        <taxon>asterids</taxon>
        <taxon>lamiids</taxon>
        <taxon>Lamiales</taxon>
        <taxon>Gesneriaceae</taxon>
        <taxon>Didymocarpoideae</taxon>
        <taxon>Trichosporeae</taxon>
        <taxon>Loxocarpinae</taxon>
        <taxon>Dorcoceras</taxon>
    </lineage>
</organism>
<evidence type="ECO:0000313" key="2">
    <source>
        <dbReference type="EMBL" id="KZV43045.1"/>
    </source>
</evidence>